<feature type="region of interest" description="Disordered" evidence="1">
    <location>
        <begin position="33"/>
        <end position="64"/>
    </location>
</feature>
<organism evidence="2 3">
    <name type="scientific">Marasmius crinis-equi</name>
    <dbReference type="NCBI Taxonomy" id="585013"/>
    <lineage>
        <taxon>Eukaryota</taxon>
        <taxon>Fungi</taxon>
        <taxon>Dikarya</taxon>
        <taxon>Basidiomycota</taxon>
        <taxon>Agaricomycotina</taxon>
        <taxon>Agaricomycetes</taxon>
        <taxon>Agaricomycetidae</taxon>
        <taxon>Agaricales</taxon>
        <taxon>Marasmiineae</taxon>
        <taxon>Marasmiaceae</taxon>
        <taxon>Marasmius</taxon>
    </lineage>
</organism>
<evidence type="ECO:0000256" key="1">
    <source>
        <dbReference type="SAM" id="MobiDB-lite"/>
    </source>
</evidence>
<dbReference type="Proteomes" id="UP001465976">
    <property type="component" value="Unassembled WGS sequence"/>
</dbReference>
<accession>A0ABR3EYA7</accession>
<name>A0ABR3EYA7_9AGAR</name>
<comment type="caution">
    <text evidence="2">The sequence shown here is derived from an EMBL/GenBank/DDBJ whole genome shotgun (WGS) entry which is preliminary data.</text>
</comment>
<protein>
    <submittedName>
        <fullName evidence="2">Uncharacterized protein</fullName>
    </submittedName>
</protein>
<sequence>MDTTIPYPLSPPPSLVVKFQSYMLPAGTLAAKMQASAQRPSLSPEPHGVSTAEVETPEPEHPPIHAAANMDRLENQLSAVIHRVAMLESVE</sequence>
<evidence type="ECO:0000313" key="2">
    <source>
        <dbReference type="EMBL" id="KAL0567911.1"/>
    </source>
</evidence>
<gene>
    <name evidence="2" type="ORF">V5O48_014082</name>
</gene>
<proteinExistence type="predicted"/>
<evidence type="ECO:0000313" key="3">
    <source>
        <dbReference type="Proteomes" id="UP001465976"/>
    </source>
</evidence>
<keyword evidence="3" id="KW-1185">Reference proteome</keyword>
<dbReference type="EMBL" id="JBAHYK010001463">
    <property type="protein sequence ID" value="KAL0567911.1"/>
    <property type="molecule type" value="Genomic_DNA"/>
</dbReference>
<reference evidence="2 3" key="1">
    <citation type="submission" date="2024-02" db="EMBL/GenBank/DDBJ databases">
        <title>A draft genome for the cacao thread blight pathogen Marasmius crinis-equi.</title>
        <authorList>
            <person name="Cohen S.P."/>
            <person name="Baruah I.K."/>
            <person name="Amoako-Attah I."/>
            <person name="Bukari Y."/>
            <person name="Meinhardt L.W."/>
            <person name="Bailey B.A."/>
        </authorList>
    </citation>
    <scope>NUCLEOTIDE SEQUENCE [LARGE SCALE GENOMIC DNA]</scope>
    <source>
        <strain evidence="2 3">GH-76</strain>
    </source>
</reference>